<comment type="caution">
    <text evidence="5">The sequence shown here is derived from an EMBL/GenBank/DDBJ whole genome shotgun (WGS) entry which is preliminary data.</text>
</comment>
<dbReference type="GO" id="GO:0005524">
    <property type="term" value="F:ATP binding"/>
    <property type="evidence" value="ECO:0007669"/>
    <property type="project" value="UniProtKB-KW"/>
</dbReference>
<dbReference type="InterPro" id="IPR017871">
    <property type="entry name" value="ABC_transporter-like_CS"/>
</dbReference>
<evidence type="ECO:0000259" key="4">
    <source>
        <dbReference type="PROSITE" id="PS50893"/>
    </source>
</evidence>
<gene>
    <name evidence="5" type="ORF">IFO66_03855</name>
</gene>
<protein>
    <submittedName>
        <fullName evidence="5">ATP-binding cassette domain-containing protein</fullName>
    </submittedName>
</protein>
<dbReference type="InterPro" id="IPR003593">
    <property type="entry name" value="AAA+_ATPase"/>
</dbReference>
<dbReference type="Pfam" id="PF00005">
    <property type="entry name" value="ABC_tran"/>
    <property type="match status" value="1"/>
</dbReference>
<sequence length="244" mass="27110">MLKIENLSKVYPPSETALQQIDIEIEKGQFIGIVGSSGSGKSTLLKCLAMQQTWTSGTYRMGDHTITAQGWSGKRKIRRECAYLEQTPVLNVNRKALKNVLIGRSQQTPLWRMMTGMVRNDDYMGAMDTLERLGLLDKAHTLTSELSGGERQRVAIARALVHGAQVLLVDEPVLGLDPKSAESVMNTLRELALKEQVTVVAVLHQVELAEKYATRVIGLADGRIEVDVMGRRLLQTEKQRLSIN</sequence>
<dbReference type="InterPro" id="IPR003439">
    <property type="entry name" value="ABC_transporter-like_ATP-bd"/>
</dbReference>
<dbReference type="InterPro" id="IPR050086">
    <property type="entry name" value="MetN_ABC_transporter-like"/>
</dbReference>
<keyword evidence="6" id="KW-1185">Reference proteome</keyword>
<keyword evidence="3 5" id="KW-0067">ATP-binding</keyword>
<proteinExistence type="predicted"/>
<dbReference type="PROSITE" id="PS50893">
    <property type="entry name" value="ABC_TRANSPORTER_2"/>
    <property type="match status" value="1"/>
</dbReference>
<dbReference type="Proteomes" id="UP000634529">
    <property type="component" value="Unassembled WGS sequence"/>
</dbReference>
<evidence type="ECO:0000313" key="6">
    <source>
        <dbReference type="Proteomes" id="UP000634529"/>
    </source>
</evidence>
<accession>A0ABR9ATJ2</accession>
<dbReference type="Gene3D" id="3.40.50.300">
    <property type="entry name" value="P-loop containing nucleotide triphosphate hydrolases"/>
    <property type="match status" value="1"/>
</dbReference>
<dbReference type="EMBL" id="JACYTN010000002">
    <property type="protein sequence ID" value="MBD8497431.1"/>
    <property type="molecule type" value="Genomic_DNA"/>
</dbReference>
<keyword evidence="1" id="KW-0813">Transport</keyword>
<name>A0ABR9ATJ2_9BACL</name>
<reference evidence="5 6" key="1">
    <citation type="submission" date="2020-09" db="EMBL/GenBank/DDBJ databases">
        <title>Paenibacillus sp. CAU 1523 isolated from sand of Haeundae Beach.</title>
        <authorList>
            <person name="Kim W."/>
        </authorList>
    </citation>
    <scope>NUCLEOTIDE SEQUENCE [LARGE SCALE GENOMIC DNA]</scope>
    <source>
        <strain evidence="5 6">CAU 1523</strain>
    </source>
</reference>
<dbReference type="SUPFAM" id="SSF52540">
    <property type="entry name" value="P-loop containing nucleoside triphosphate hydrolases"/>
    <property type="match status" value="1"/>
</dbReference>
<evidence type="ECO:0000313" key="5">
    <source>
        <dbReference type="EMBL" id="MBD8497431.1"/>
    </source>
</evidence>
<dbReference type="RefSeq" id="WP_192023873.1">
    <property type="nucleotide sequence ID" value="NZ_JACYTN010000002.1"/>
</dbReference>
<evidence type="ECO:0000256" key="3">
    <source>
        <dbReference type="ARBA" id="ARBA00022840"/>
    </source>
</evidence>
<dbReference type="PROSITE" id="PS00211">
    <property type="entry name" value="ABC_TRANSPORTER_1"/>
    <property type="match status" value="1"/>
</dbReference>
<dbReference type="PANTHER" id="PTHR43166">
    <property type="entry name" value="AMINO ACID IMPORT ATP-BINDING PROTEIN"/>
    <property type="match status" value="1"/>
</dbReference>
<evidence type="ECO:0000256" key="2">
    <source>
        <dbReference type="ARBA" id="ARBA00022741"/>
    </source>
</evidence>
<dbReference type="InterPro" id="IPR027417">
    <property type="entry name" value="P-loop_NTPase"/>
</dbReference>
<feature type="domain" description="ABC transporter" evidence="4">
    <location>
        <begin position="2"/>
        <end position="243"/>
    </location>
</feature>
<keyword evidence="2" id="KW-0547">Nucleotide-binding</keyword>
<evidence type="ECO:0000256" key="1">
    <source>
        <dbReference type="ARBA" id="ARBA00022448"/>
    </source>
</evidence>
<dbReference type="SMART" id="SM00382">
    <property type="entry name" value="AAA"/>
    <property type="match status" value="1"/>
</dbReference>
<organism evidence="5 6">
    <name type="scientific">Paenibacillus arenosi</name>
    <dbReference type="NCBI Taxonomy" id="2774142"/>
    <lineage>
        <taxon>Bacteria</taxon>
        <taxon>Bacillati</taxon>
        <taxon>Bacillota</taxon>
        <taxon>Bacilli</taxon>
        <taxon>Bacillales</taxon>
        <taxon>Paenibacillaceae</taxon>
        <taxon>Paenibacillus</taxon>
    </lineage>
</organism>